<dbReference type="InterPro" id="IPR057939">
    <property type="entry name" value="TRF2_HOY1_PH"/>
</dbReference>
<gene>
    <name evidence="3" type="primary">ga29895</name>
    <name evidence="3" type="ORF">PR202_ga29895</name>
</gene>
<accession>A0AAV5DMK1</accession>
<dbReference type="EMBL" id="BQKI01000019">
    <property type="protein sequence ID" value="GJN11686.1"/>
    <property type="molecule type" value="Genomic_DNA"/>
</dbReference>
<dbReference type="Pfam" id="PF24818">
    <property type="entry name" value="PH_TRF2_HOY1"/>
    <property type="match status" value="1"/>
</dbReference>
<reference evidence="3" key="2">
    <citation type="submission" date="2021-12" db="EMBL/GenBank/DDBJ databases">
        <title>Resequencing data analysis of finger millet.</title>
        <authorList>
            <person name="Hatakeyama M."/>
            <person name="Aluri S."/>
            <person name="Balachadran M.T."/>
            <person name="Sivarajan S.R."/>
            <person name="Poveda L."/>
            <person name="Shimizu-Inatsugi R."/>
            <person name="Schlapbach R."/>
            <person name="Sreeman S.M."/>
            <person name="Shimizu K.K."/>
        </authorList>
    </citation>
    <scope>NUCLEOTIDE SEQUENCE</scope>
</reference>
<evidence type="ECO:0000313" key="4">
    <source>
        <dbReference type="Proteomes" id="UP001054889"/>
    </source>
</evidence>
<reference evidence="3" key="1">
    <citation type="journal article" date="2018" name="DNA Res.">
        <title>Multiple hybrid de novo genome assembly of finger millet, an orphan allotetraploid crop.</title>
        <authorList>
            <person name="Hatakeyama M."/>
            <person name="Aluri S."/>
            <person name="Balachadran M.T."/>
            <person name="Sivarajan S.R."/>
            <person name="Patrignani A."/>
            <person name="Gruter S."/>
            <person name="Poveda L."/>
            <person name="Shimizu-Inatsugi R."/>
            <person name="Baeten J."/>
            <person name="Francoijs K.J."/>
            <person name="Nataraja K.N."/>
            <person name="Reddy Y.A.N."/>
            <person name="Phadnis S."/>
            <person name="Ravikumar R.L."/>
            <person name="Schlapbach R."/>
            <person name="Sreeman S.M."/>
            <person name="Shimizu K.K."/>
        </authorList>
    </citation>
    <scope>NUCLEOTIDE SEQUENCE</scope>
</reference>
<feature type="domain" description="TRF2/HOY1 PH-like" evidence="2">
    <location>
        <begin position="116"/>
        <end position="233"/>
    </location>
</feature>
<feature type="compositionally biased region" description="Polar residues" evidence="1">
    <location>
        <begin position="38"/>
        <end position="55"/>
    </location>
</feature>
<dbReference type="Proteomes" id="UP001054889">
    <property type="component" value="Unassembled WGS sequence"/>
</dbReference>
<keyword evidence="4" id="KW-1185">Reference proteome</keyword>
<dbReference type="PANTHER" id="PTHR33494">
    <property type="entry name" value="OS02G0793800 PROTEIN"/>
    <property type="match status" value="1"/>
</dbReference>
<evidence type="ECO:0000256" key="1">
    <source>
        <dbReference type="SAM" id="MobiDB-lite"/>
    </source>
</evidence>
<protein>
    <recommendedName>
        <fullName evidence="2">TRF2/HOY1 PH-like domain-containing protein</fullName>
    </recommendedName>
</protein>
<comment type="caution">
    <text evidence="3">The sequence shown here is derived from an EMBL/GenBank/DDBJ whole genome shotgun (WGS) entry which is preliminary data.</text>
</comment>
<dbReference type="PANTHER" id="PTHR33494:SF13">
    <property type="match status" value="1"/>
</dbReference>
<proteinExistence type="predicted"/>
<sequence>MVHLPHLGKLRREVKEEVVDADGVAVAEASPFHKRSRLAQQQQMGSPQWSIGSARVSNQQPSQHEFLEEPSPLGLRLKKSPSLVDLIQMKLAQATKATDVRQGNNSGASDKLKASNFPGSVLRIGSWEWVSRYEGDLVVKCYFAKHKLVWEVLDGGLKSKIEIQWSDICGIKIVCPENETGTLEIALSRQPLFFRETNPQPRKHTLWQATSDFTGGQASLHRIHFLQSQPGLMNKHMEKLVHCDPRLYSLSQQNDITLENPYFESRCSIFEDPEDMMCKNIVHKDDDQLDTRPCALLSPQCVAGSIDAEARQEADVLDVLPGQFTNSVAAGTHVIKQDAASVPCEPPVSGLNWNGFRMPGIKRSMSKSEIVNHIGHQMFKQMYSGNVPLTDASVKPTLDEFTQYLLSDSQIIYNGNSTNTNCRLSFEELTRQLLHDSQITNGTDEKMLMSRVNSLCCLIQRDSGLSQTLANPGSVSGVNEMYERKPQNNGPPVQEDGGNVSLPRRQESSGDLLTNLPRISSFPHFL</sequence>
<feature type="region of interest" description="Disordered" evidence="1">
    <location>
        <begin position="32"/>
        <end position="55"/>
    </location>
</feature>
<evidence type="ECO:0000259" key="2">
    <source>
        <dbReference type="Pfam" id="PF24818"/>
    </source>
</evidence>
<dbReference type="AlphaFoldDB" id="A0AAV5DMK1"/>
<feature type="region of interest" description="Disordered" evidence="1">
    <location>
        <begin position="477"/>
        <end position="514"/>
    </location>
</feature>
<name>A0AAV5DMK1_ELECO</name>
<organism evidence="3 4">
    <name type="scientific">Eleusine coracana subsp. coracana</name>
    <dbReference type="NCBI Taxonomy" id="191504"/>
    <lineage>
        <taxon>Eukaryota</taxon>
        <taxon>Viridiplantae</taxon>
        <taxon>Streptophyta</taxon>
        <taxon>Embryophyta</taxon>
        <taxon>Tracheophyta</taxon>
        <taxon>Spermatophyta</taxon>
        <taxon>Magnoliopsida</taxon>
        <taxon>Liliopsida</taxon>
        <taxon>Poales</taxon>
        <taxon>Poaceae</taxon>
        <taxon>PACMAD clade</taxon>
        <taxon>Chloridoideae</taxon>
        <taxon>Cynodonteae</taxon>
        <taxon>Eleusininae</taxon>
        <taxon>Eleusine</taxon>
    </lineage>
</organism>
<evidence type="ECO:0000313" key="3">
    <source>
        <dbReference type="EMBL" id="GJN11686.1"/>
    </source>
</evidence>